<dbReference type="OMA" id="YIVRHQY"/>
<keyword evidence="2" id="KW-1185">Reference proteome</keyword>
<evidence type="ECO:0000313" key="3">
    <source>
        <dbReference type="RefSeq" id="XP_023163822.1"/>
    </source>
</evidence>
<accession>A0A6J1LH08</accession>
<feature type="coiled-coil region" evidence="1">
    <location>
        <begin position="743"/>
        <end position="770"/>
    </location>
</feature>
<feature type="coiled-coil region" evidence="1">
    <location>
        <begin position="222"/>
        <end position="249"/>
    </location>
</feature>
<feature type="coiled-coil region" evidence="1">
    <location>
        <begin position="54"/>
        <end position="130"/>
    </location>
</feature>
<reference evidence="3" key="1">
    <citation type="submission" date="2025-08" db="UniProtKB">
        <authorList>
            <consortium name="RefSeq"/>
        </authorList>
    </citation>
    <scope>IDENTIFICATION</scope>
    <source>
        <strain evidence="3">15085-1641.00</strain>
        <tissue evidence="3">Whole body</tissue>
    </source>
</reference>
<evidence type="ECO:0000313" key="2">
    <source>
        <dbReference type="Proteomes" id="UP000504633"/>
    </source>
</evidence>
<dbReference type="GeneID" id="111594654"/>
<dbReference type="GO" id="GO:0005737">
    <property type="term" value="C:cytoplasm"/>
    <property type="evidence" value="ECO:0007669"/>
    <property type="project" value="TreeGrafter"/>
</dbReference>
<dbReference type="InterPro" id="IPR037386">
    <property type="entry name" value="CCDC40"/>
</dbReference>
<dbReference type="KEGG" id="dhe:111594654"/>
<dbReference type="OrthoDB" id="188741at2759"/>
<dbReference type="GO" id="GO:0035082">
    <property type="term" value="P:axoneme assembly"/>
    <property type="evidence" value="ECO:0007669"/>
    <property type="project" value="InterPro"/>
</dbReference>
<dbReference type="PANTHER" id="PTHR16275">
    <property type="entry name" value="COILED-COIL DOMAIN-CONTAINING PROTEIN 40"/>
    <property type="match status" value="1"/>
</dbReference>
<proteinExistence type="predicted"/>
<keyword evidence="1" id="KW-0175">Coiled coil</keyword>
<protein>
    <submittedName>
        <fullName evidence="3">Coiled-coil domain-containing protein 40</fullName>
    </submittedName>
</protein>
<dbReference type="AlphaFoldDB" id="A0A6J1LH08"/>
<feature type="coiled-coil region" evidence="1">
    <location>
        <begin position="299"/>
        <end position="361"/>
    </location>
</feature>
<dbReference type="Proteomes" id="UP000504633">
    <property type="component" value="Unplaced"/>
</dbReference>
<gene>
    <name evidence="3" type="primary">LOC111594654</name>
</gene>
<name>A0A6J1LH08_DROHY</name>
<dbReference type="RefSeq" id="XP_023163822.1">
    <property type="nucleotide sequence ID" value="XM_023308054.2"/>
</dbReference>
<evidence type="ECO:0000256" key="1">
    <source>
        <dbReference type="SAM" id="Coils"/>
    </source>
</evidence>
<feature type="coiled-coil region" evidence="1">
    <location>
        <begin position="570"/>
        <end position="597"/>
    </location>
</feature>
<dbReference type="PANTHER" id="PTHR16275:SF8">
    <property type="entry name" value="COILED-COIL DOMAIN-CONTAINING PROTEIN 40"/>
    <property type="match status" value="1"/>
</dbReference>
<organism evidence="2 3">
    <name type="scientific">Drosophila hydei</name>
    <name type="common">Fruit fly</name>
    <dbReference type="NCBI Taxonomy" id="7224"/>
    <lineage>
        <taxon>Eukaryota</taxon>
        <taxon>Metazoa</taxon>
        <taxon>Ecdysozoa</taxon>
        <taxon>Arthropoda</taxon>
        <taxon>Hexapoda</taxon>
        <taxon>Insecta</taxon>
        <taxon>Pterygota</taxon>
        <taxon>Neoptera</taxon>
        <taxon>Endopterygota</taxon>
        <taxon>Diptera</taxon>
        <taxon>Brachycera</taxon>
        <taxon>Muscomorpha</taxon>
        <taxon>Ephydroidea</taxon>
        <taxon>Drosophilidae</taxon>
        <taxon>Drosophila</taxon>
    </lineage>
</organism>
<sequence length="891" mass="105198">MSENEDFESCGFANITEQVQQPVLEPEEMGILPPNHPLLRRFQLSLREHLLRTKNKLENEITDIKYHVKAKEERREEQGLALYDMQNKIAYQEQQIKEISAQIDEHIEKRQQEEAAVEILKKEYDEKIKLTRTQKSLYHTRMMELEDLQSLGSNIKNWAYEVEDEVKNAKRIVSRDAQLQKQLSEEKRKSDILFYRLDMEVKKKEAELQSISEDEVAIKEVVNVLNMSIADANTDLEALQNEHKRLIQAWSEVIIAIQLRDKILFQVQDNIRKQKESIKLNSNGIEAVKKQISREMELNKKLESFKQRLADDMSNLSRECQNEVEALLALQTKLDEFPDFLARTETDLQEATREGNKLISEMRRLDLVLDKNHQKKFRTEEAILKLAQDQLITDKASAYRLKLLNKAQEHRRNVDISLSKVQNQLALAMLDVEKLRSVLFNTKKENDKIQDNLTKAEEKSNSLDEELKKIQNKIEIKMQRFEKINSQIEEIHNAHGDETGNPTELKIKQIEKSIHVGEHQIREHQQFWIMLQNHYVNLTHKRSDQLHEIQVTRKQLSIIKQKSLKVDQELEISENKARDLRLDIQKYTSKLELLNEKIYTKRKTHDVEESEYEQEQFELSQKLKDTEMSTLKLEKDINELLNEIELSKDLVLDSHREALSWETKHKLIEETIDWTKTERSLNGEIGAMKIEIHRMTIRFNQLKRAQEKLVQDLEHCVMHREQIFVHASVKEHVDAKKKKYKNASQSQIKLEEVRNKSKAIQNEITFLSEKRIVDNVHNIERMVYILRKNQNDLKEVSSKDVSIRAQIEDALLSKHSNLEQIIRKQNRAKAFRKLSLMKGQHKIVRSESTIEQQLQAQIEMNDTLMEIVQTLTNDYPDKKPFFSKLFNFLKE</sequence>
<feature type="coiled-coil region" evidence="1">
    <location>
        <begin position="432"/>
        <end position="487"/>
    </location>
</feature>